<protein>
    <submittedName>
        <fullName evidence="1">Uncharacterized protein</fullName>
    </submittedName>
</protein>
<evidence type="ECO:0000313" key="2">
    <source>
        <dbReference type="Proteomes" id="UP000003645"/>
    </source>
</evidence>
<dbReference type="STRING" id="1130798.LBLM1_05685"/>
<sequence>MPYVLLYQARNNNRWFWTADQKFTSKKDQELMTWQSLTGLYQDFDNLKQDYPTRFGAKRADGFFALNLQDRKTLPLSVKPDQDPEPMKAASRYVITVKQGADLYYFRKSTKTFVKSANANASIWEELNAPIELAEKILQTKTIWNKQKKCDPSTLRIYDLTMGAFVWDPATTDQHALQANSLYRNVRRRIARHLANSPRLDDKAAIKHNLPTIDLDLEQILAALDVLIDSLQQKPSVDHLLNYYDKSVTQDLLHTIELTDTEMLDASKIISLIKETRVKRRRIKDLSIFLTALANSFDVAKFLTALETNPSYGSSYSFKDKDTADIVMGIIRQQEGEQV</sequence>
<dbReference type="KEGG" id="lmu:LBLM1_05685"/>
<evidence type="ECO:0000313" key="1">
    <source>
        <dbReference type="EMBL" id="AJT50574.1"/>
    </source>
</evidence>
<proteinExistence type="predicted"/>
<dbReference type="HOGENOM" id="CLU_818333_0_0_9"/>
<keyword evidence="2" id="KW-1185">Reference proteome</keyword>
<gene>
    <name evidence="1" type="ORF">LBLM1_05685</name>
</gene>
<dbReference type="RefSeq" id="WP_006499470.1">
    <property type="nucleotide sequence ID" value="NZ_CP011013.1"/>
</dbReference>
<organism evidence="1 2">
    <name type="scientific">Limosilactobacillus mucosae LM1</name>
    <dbReference type="NCBI Taxonomy" id="1130798"/>
    <lineage>
        <taxon>Bacteria</taxon>
        <taxon>Bacillati</taxon>
        <taxon>Bacillota</taxon>
        <taxon>Bacilli</taxon>
        <taxon>Lactobacillales</taxon>
        <taxon>Lactobacillaceae</taxon>
        <taxon>Limosilactobacillus</taxon>
    </lineage>
</organism>
<name>A0A0D4CKK1_LIMMU</name>
<dbReference type="Proteomes" id="UP000003645">
    <property type="component" value="Chromosome"/>
</dbReference>
<reference evidence="1 2" key="1">
    <citation type="journal article" date="2012" name="J. Bacteriol.">
        <title>Genome sequence of Lactobacillus mucosae LM1, isolated from piglet feces.</title>
        <authorList>
            <person name="Lee J.H."/>
            <person name="Valeriano V.D."/>
            <person name="Shin Y.R."/>
            <person name="Chae J.P."/>
            <person name="Kim G.B."/>
            <person name="Ham J.S."/>
            <person name="Chun J."/>
            <person name="Kang D.K."/>
        </authorList>
    </citation>
    <scope>NUCLEOTIDE SEQUENCE [LARGE SCALE GENOMIC DNA]</scope>
    <source>
        <strain evidence="1 2">LM1</strain>
    </source>
</reference>
<dbReference type="OrthoDB" id="2326592at2"/>
<accession>A0A0D4CKK1</accession>
<dbReference type="EMBL" id="CP011013">
    <property type="protein sequence ID" value="AJT50574.1"/>
    <property type="molecule type" value="Genomic_DNA"/>
</dbReference>
<dbReference type="AlphaFoldDB" id="A0A0D4CKK1"/>